<gene>
    <name evidence="1" type="ORF">QC763_0087250</name>
</gene>
<dbReference type="EMBL" id="JAFFHB010000007">
    <property type="protein sequence ID" value="KAK4664560.1"/>
    <property type="molecule type" value="Genomic_DNA"/>
</dbReference>
<evidence type="ECO:0000313" key="2">
    <source>
        <dbReference type="Proteomes" id="UP001326199"/>
    </source>
</evidence>
<accession>A0ABR0H972</accession>
<dbReference type="GeneID" id="87926401"/>
<sequence length="154" mass="17240">MENLGSARQRAIVHCCPWQRQAPGKKTKLGTAIMGPRRPKHPGRATICCSKSILLLQFPNLQIFPTRPSSILPCQFQHRSPACLPPNIHQAQFAIRDIATLTAAQAHRRRNRSLFRAHPRRRLRSTATARLQLPLPAYCSTCAESLDTIITTTS</sequence>
<name>A0ABR0H972_9PEZI</name>
<dbReference type="RefSeq" id="XP_062764526.1">
    <property type="nucleotide sequence ID" value="XM_062906208.1"/>
</dbReference>
<keyword evidence="2" id="KW-1185">Reference proteome</keyword>
<comment type="caution">
    <text evidence="1">The sequence shown here is derived from an EMBL/GenBank/DDBJ whole genome shotgun (WGS) entry which is preliminary data.</text>
</comment>
<evidence type="ECO:0000313" key="1">
    <source>
        <dbReference type="EMBL" id="KAK4664560.1"/>
    </source>
</evidence>
<dbReference type="Proteomes" id="UP001326199">
    <property type="component" value="Unassembled WGS sequence"/>
</dbReference>
<organism evidence="1 2">
    <name type="scientific">Podospora pseudopauciseta</name>
    <dbReference type="NCBI Taxonomy" id="2093780"/>
    <lineage>
        <taxon>Eukaryota</taxon>
        <taxon>Fungi</taxon>
        <taxon>Dikarya</taxon>
        <taxon>Ascomycota</taxon>
        <taxon>Pezizomycotina</taxon>
        <taxon>Sordariomycetes</taxon>
        <taxon>Sordariomycetidae</taxon>
        <taxon>Sordariales</taxon>
        <taxon>Podosporaceae</taxon>
        <taxon>Podospora</taxon>
    </lineage>
</organism>
<reference evidence="1 2" key="1">
    <citation type="journal article" date="2023" name="bioRxiv">
        <title>High-quality genome assemblies of four members of thePodospora anserinaspecies complex.</title>
        <authorList>
            <person name="Ament-Velasquez S.L."/>
            <person name="Vogan A.A."/>
            <person name="Wallerman O."/>
            <person name="Hartmann F."/>
            <person name="Gautier V."/>
            <person name="Silar P."/>
            <person name="Giraud T."/>
            <person name="Johannesson H."/>
        </authorList>
    </citation>
    <scope>NUCLEOTIDE SEQUENCE [LARGE SCALE GENOMIC DNA]</scope>
    <source>
        <strain evidence="1 2">CBS 411.78</strain>
    </source>
</reference>
<protein>
    <submittedName>
        <fullName evidence="1">Uncharacterized protein</fullName>
    </submittedName>
</protein>
<proteinExistence type="predicted"/>